<dbReference type="RefSeq" id="WP_206968479.1">
    <property type="nucleotide sequence ID" value="NZ_BAAAJJ010000006.1"/>
</dbReference>
<dbReference type="PANTHER" id="PTHR34853">
    <property type="match status" value="1"/>
</dbReference>
<dbReference type="Gene3D" id="3.40.50.1820">
    <property type="entry name" value="alpha/beta hydrolase"/>
    <property type="match status" value="1"/>
</dbReference>
<dbReference type="InterPro" id="IPR005152">
    <property type="entry name" value="Lipase_secreted"/>
</dbReference>
<organism evidence="2 3">
    <name type="scientific">Streptomyces beijiangensis</name>
    <dbReference type="NCBI Taxonomy" id="163361"/>
    <lineage>
        <taxon>Bacteria</taxon>
        <taxon>Bacillati</taxon>
        <taxon>Actinomycetota</taxon>
        <taxon>Actinomycetes</taxon>
        <taxon>Kitasatosporales</taxon>
        <taxon>Streptomycetaceae</taxon>
        <taxon>Streptomyces</taxon>
    </lineage>
</organism>
<evidence type="ECO:0000256" key="1">
    <source>
        <dbReference type="SAM" id="SignalP"/>
    </source>
</evidence>
<dbReference type="GO" id="GO:0016042">
    <property type="term" value="P:lipid catabolic process"/>
    <property type="evidence" value="ECO:0007669"/>
    <property type="project" value="InterPro"/>
</dbReference>
<evidence type="ECO:0000313" key="3">
    <source>
        <dbReference type="Proteomes" id="UP000664167"/>
    </source>
</evidence>
<keyword evidence="2" id="KW-0378">Hydrolase</keyword>
<proteinExistence type="predicted"/>
<dbReference type="PANTHER" id="PTHR34853:SF1">
    <property type="entry name" value="LIPASE 5"/>
    <property type="match status" value="1"/>
</dbReference>
<accession>A0A939FEA4</accession>
<sequence>MTNTANTTNTTAGSRTKRGAVAACAAVALALGAAAPALALTGTDTSTGVHHIVRASRGTLVSVVPVADHTRAEVAAFVKDAGADPSVVRYGVTAYRLTYRTVTAEGRPTTATGLLVLPKNGVHRLPVVSDTHGTMSHRDYAPSVAEDMGRLSPYVQAAAGRAVSAPDYLGLGKGPGLHPYMDTRSGVSATLDMLRASRTAARQLGRPFTGDVYVTGFSQGGQVAMALGKALSEGADRSFRLKAVAPIAGPYDLEGVEIQSMFNGSINDTSAVFYMSYFLTAQNRLHPLWKEPADVFRAPYDKVVTGLFDGLHADEDIVKALPPTLKGLFTDAYLKELQHPTGVLKSILKANDGTCDWKPAVPVQLYSASGDTDVPIANARSCAAQLAAHGVKAPVVDQGAVDHGGSAIKSVAQIARWFDRVEQRG</sequence>
<dbReference type="PIRSF" id="PIRSF029171">
    <property type="entry name" value="Esterase_LipA"/>
    <property type="match status" value="1"/>
</dbReference>
<comment type="caution">
    <text evidence="2">The sequence shown here is derived from an EMBL/GenBank/DDBJ whole genome shotgun (WGS) entry which is preliminary data.</text>
</comment>
<dbReference type="InterPro" id="IPR029058">
    <property type="entry name" value="AB_hydrolase_fold"/>
</dbReference>
<dbReference type="SUPFAM" id="SSF53474">
    <property type="entry name" value="alpha/beta-Hydrolases"/>
    <property type="match status" value="1"/>
</dbReference>
<dbReference type="Gene3D" id="1.10.260.160">
    <property type="match status" value="1"/>
</dbReference>
<feature type="chain" id="PRO_5037373364" evidence="1">
    <location>
        <begin position="40"/>
        <end position="425"/>
    </location>
</feature>
<keyword evidence="3" id="KW-1185">Reference proteome</keyword>
<dbReference type="Proteomes" id="UP000664167">
    <property type="component" value="Unassembled WGS sequence"/>
</dbReference>
<dbReference type="AlphaFoldDB" id="A0A939FEA4"/>
<evidence type="ECO:0000313" key="2">
    <source>
        <dbReference type="EMBL" id="MBO0516596.1"/>
    </source>
</evidence>
<dbReference type="EMBL" id="JAFLRJ010000417">
    <property type="protein sequence ID" value="MBO0516596.1"/>
    <property type="molecule type" value="Genomic_DNA"/>
</dbReference>
<protein>
    <submittedName>
        <fullName evidence="2">Alpha/beta hydrolase</fullName>
    </submittedName>
</protein>
<reference evidence="2" key="1">
    <citation type="submission" date="2021-03" db="EMBL/GenBank/DDBJ databases">
        <title>Streptomyces poriferae sp. nov., a novel marine sponge-derived Actinobacteria species with anti-MRSA activity.</title>
        <authorList>
            <person name="Sandoval-Powers M."/>
            <person name="Kralova S."/>
            <person name="Nguyen G.-S."/>
            <person name="Fawwal D."/>
            <person name="Degnes K."/>
            <person name="Klinkenberg G."/>
            <person name="Sletta H."/>
            <person name="Wentzel A."/>
            <person name="Liles M.R."/>
        </authorList>
    </citation>
    <scope>NUCLEOTIDE SEQUENCE</scope>
    <source>
        <strain evidence="2">DSM 41794</strain>
    </source>
</reference>
<dbReference type="GO" id="GO:0004806">
    <property type="term" value="F:triacylglycerol lipase activity"/>
    <property type="evidence" value="ECO:0007669"/>
    <property type="project" value="InterPro"/>
</dbReference>
<name>A0A939FEA4_9ACTN</name>
<feature type="signal peptide" evidence="1">
    <location>
        <begin position="1"/>
        <end position="39"/>
    </location>
</feature>
<gene>
    <name evidence="2" type="ORF">J0695_33215</name>
</gene>
<keyword evidence="1" id="KW-0732">Signal</keyword>